<gene>
    <name evidence="2" type="ORF">BDV98DRAFT_556987</name>
</gene>
<feature type="region of interest" description="Disordered" evidence="1">
    <location>
        <begin position="71"/>
        <end position="104"/>
    </location>
</feature>
<dbReference type="EMBL" id="ML178814">
    <property type="protein sequence ID" value="TFL06961.1"/>
    <property type="molecule type" value="Genomic_DNA"/>
</dbReference>
<proteinExistence type="predicted"/>
<sequence length="235" mass="24975">MSYAPSTLSLEITTKTAIVPDAKLPNTSDYSSSNAACSTAMTNPAPPLLRVSEVPTPEQPAHAPVLALAEGPFSSPDAQEDTSMSRRRLASNRPFLQRNLSMPKRPFLQRNRSSAASPLPTSAVTLSFRDLFSKLTSGTPPMTPVDQIASVPQEPPTPGKVPAKRQNSTIKASRANPPLLTPATPLPRAMSGPFEDAQPKPRRLSYSTENAAHLSPDVDAAFTAGNRGLESPAII</sequence>
<evidence type="ECO:0000256" key="1">
    <source>
        <dbReference type="SAM" id="MobiDB-lite"/>
    </source>
</evidence>
<accession>A0A5C3R260</accession>
<keyword evidence="3" id="KW-1185">Reference proteome</keyword>
<feature type="compositionally biased region" description="Low complexity" evidence="1">
    <location>
        <begin position="174"/>
        <end position="189"/>
    </location>
</feature>
<feature type="region of interest" description="Disordered" evidence="1">
    <location>
        <begin position="137"/>
        <end position="204"/>
    </location>
</feature>
<dbReference type="AlphaFoldDB" id="A0A5C3R260"/>
<evidence type="ECO:0000313" key="2">
    <source>
        <dbReference type="EMBL" id="TFL06961.1"/>
    </source>
</evidence>
<evidence type="ECO:0000313" key="3">
    <source>
        <dbReference type="Proteomes" id="UP000305067"/>
    </source>
</evidence>
<dbReference type="Proteomes" id="UP000305067">
    <property type="component" value="Unassembled WGS sequence"/>
</dbReference>
<reference evidence="2 3" key="1">
    <citation type="journal article" date="2019" name="Nat. Ecol. Evol.">
        <title>Megaphylogeny resolves global patterns of mushroom evolution.</title>
        <authorList>
            <person name="Varga T."/>
            <person name="Krizsan K."/>
            <person name="Foldi C."/>
            <person name="Dima B."/>
            <person name="Sanchez-Garcia M."/>
            <person name="Sanchez-Ramirez S."/>
            <person name="Szollosi G.J."/>
            <person name="Szarkandi J.G."/>
            <person name="Papp V."/>
            <person name="Albert L."/>
            <person name="Andreopoulos W."/>
            <person name="Angelini C."/>
            <person name="Antonin V."/>
            <person name="Barry K.W."/>
            <person name="Bougher N.L."/>
            <person name="Buchanan P."/>
            <person name="Buyck B."/>
            <person name="Bense V."/>
            <person name="Catcheside P."/>
            <person name="Chovatia M."/>
            <person name="Cooper J."/>
            <person name="Damon W."/>
            <person name="Desjardin D."/>
            <person name="Finy P."/>
            <person name="Geml J."/>
            <person name="Haridas S."/>
            <person name="Hughes K."/>
            <person name="Justo A."/>
            <person name="Karasinski D."/>
            <person name="Kautmanova I."/>
            <person name="Kiss B."/>
            <person name="Kocsube S."/>
            <person name="Kotiranta H."/>
            <person name="LaButti K.M."/>
            <person name="Lechner B.E."/>
            <person name="Liimatainen K."/>
            <person name="Lipzen A."/>
            <person name="Lukacs Z."/>
            <person name="Mihaltcheva S."/>
            <person name="Morgado L.N."/>
            <person name="Niskanen T."/>
            <person name="Noordeloos M.E."/>
            <person name="Ohm R.A."/>
            <person name="Ortiz-Santana B."/>
            <person name="Ovrebo C."/>
            <person name="Racz N."/>
            <person name="Riley R."/>
            <person name="Savchenko A."/>
            <person name="Shiryaev A."/>
            <person name="Soop K."/>
            <person name="Spirin V."/>
            <person name="Szebenyi C."/>
            <person name="Tomsovsky M."/>
            <person name="Tulloss R.E."/>
            <person name="Uehling J."/>
            <person name="Grigoriev I.V."/>
            <person name="Vagvolgyi C."/>
            <person name="Papp T."/>
            <person name="Martin F.M."/>
            <person name="Miettinen O."/>
            <person name="Hibbett D.S."/>
            <person name="Nagy L.G."/>
        </authorList>
    </citation>
    <scope>NUCLEOTIDE SEQUENCE [LARGE SCALE GENOMIC DNA]</scope>
    <source>
        <strain evidence="2 3">CBS 309.79</strain>
    </source>
</reference>
<protein>
    <submittedName>
        <fullName evidence="2">Uncharacterized protein</fullName>
    </submittedName>
</protein>
<name>A0A5C3R260_9AGAR</name>
<organism evidence="2 3">
    <name type="scientific">Pterulicium gracile</name>
    <dbReference type="NCBI Taxonomy" id="1884261"/>
    <lineage>
        <taxon>Eukaryota</taxon>
        <taxon>Fungi</taxon>
        <taxon>Dikarya</taxon>
        <taxon>Basidiomycota</taxon>
        <taxon>Agaricomycotina</taxon>
        <taxon>Agaricomycetes</taxon>
        <taxon>Agaricomycetidae</taxon>
        <taxon>Agaricales</taxon>
        <taxon>Pleurotineae</taxon>
        <taxon>Pterulaceae</taxon>
        <taxon>Pterulicium</taxon>
    </lineage>
</organism>